<name>A0A4S8L2N5_DENBC</name>
<protein>
    <submittedName>
        <fullName evidence="2">Uncharacterized protein</fullName>
    </submittedName>
</protein>
<organism evidence="2 3">
    <name type="scientific">Dendrothele bispora (strain CBS 962.96)</name>
    <dbReference type="NCBI Taxonomy" id="1314807"/>
    <lineage>
        <taxon>Eukaryota</taxon>
        <taxon>Fungi</taxon>
        <taxon>Dikarya</taxon>
        <taxon>Basidiomycota</taxon>
        <taxon>Agaricomycotina</taxon>
        <taxon>Agaricomycetes</taxon>
        <taxon>Agaricomycetidae</taxon>
        <taxon>Agaricales</taxon>
        <taxon>Agaricales incertae sedis</taxon>
        <taxon>Dendrothele</taxon>
    </lineage>
</organism>
<dbReference type="Proteomes" id="UP000297245">
    <property type="component" value="Unassembled WGS sequence"/>
</dbReference>
<gene>
    <name evidence="2" type="ORF">K435DRAFT_872074</name>
</gene>
<feature type="region of interest" description="Disordered" evidence="1">
    <location>
        <begin position="301"/>
        <end position="436"/>
    </location>
</feature>
<keyword evidence="3" id="KW-1185">Reference proteome</keyword>
<accession>A0A4S8L2N5</accession>
<feature type="compositionally biased region" description="Low complexity" evidence="1">
    <location>
        <begin position="388"/>
        <end position="414"/>
    </location>
</feature>
<feature type="compositionally biased region" description="Basic residues" evidence="1">
    <location>
        <begin position="326"/>
        <end position="336"/>
    </location>
</feature>
<evidence type="ECO:0000313" key="3">
    <source>
        <dbReference type="Proteomes" id="UP000297245"/>
    </source>
</evidence>
<sequence>MSSRTAAARKRLQSPSPPTPPSGSSKSPFKLSVFKNSNKGRSLRRSDERLPSSSLSDSHLPRIPENDSALHNELGHITDPALPVTHTSLSPQRRTYNLQQTPSPSFGPNQRPHHVHATGHLAQEHNTPANYFSDKDVSPGNRGVRHRFVSEDMPTTKSSSLVQLRSSETRHPVIGSAAPIQSSSLTTLPVQLNRLALNSKQSCLSPPSSSASSCFDAVAPPIQHPYLSKSNFYTQPSISDSASTFSKVNSIQFSDLSEIHSATSSVTQNSLHSPSLTDNVLSSTPSRVKFDLSSVDEIQLEGPPPVPFVFPTTRSRAHPKSDKPVFRFRKKNKKAKPVTAGSPSYSNPITPSPEPVRSLRPISPIGRSSETSSDTSSSQLPTRDKRSAPSADTAATTSFVFPSSRSRAHSTSSPRKLKSKKEEKSKSSLNPQLLPSVWEQQYSRGIASNDKGGIIRPGTRSWRDVPILGNDIDIFSSTTTESYVPAPGTNHFIGRNLAMSDPGVDSSVGSGFQKTPYASSISSSEAEARRPLPVLSSDASFTPLSAQSSCIGISLSQSQDITETPGFSYPFDPYDPVLLESDKYTHKLLQKLISLASVSGNLKTKSEPSFHHYGNHPPLFISLMHHSLYSRRQQEGYTMKEVGLQKAEEVEGHRGRLPWVVETQLLHWVHDYMRYFDKSEELGY</sequence>
<feature type="region of interest" description="Disordered" evidence="1">
    <location>
        <begin position="1"/>
        <end position="67"/>
    </location>
</feature>
<feature type="compositionally biased region" description="Low complexity" evidence="1">
    <location>
        <begin position="368"/>
        <end position="378"/>
    </location>
</feature>
<reference evidence="2 3" key="1">
    <citation type="journal article" date="2019" name="Nat. Ecol. Evol.">
        <title>Megaphylogeny resolves global patterns of mushroom evolution.</title>
        <authorList>
            <person name="Varga T."/>
            <person name="Krizsan K."/>
            <person name="Foldi C."/>
            <person name="Dima B."/>
            <person name="Sanchez-Garcia M."/>
            <person name="Sanchez-Ramirez S."/>
            <person name="Szollosi G.J."/>
            <person name="Szarkandi J.G."/>
            <person name="Papp V."/>
            <person name="Albert L."/>
            <person name="Andreopoulos W."/>
            <person name="Angelini C."/>
            <person name="Antonin V."/>
            <person name="Barry K.W."/>
            <person name="Bougher N.L."/>
            <person name="Buchanan P."/>
            <person name="Buyck B."/>
            <person name="Bense V."/>
            <person name="Catcheside P."/>
            <person name="Chovatia M."/>
            <person name="Cooper J."/>
            <person name="Damon W."/>
            <person name="Desjardin D."/>
            <person name="Finy P."/>
            <person name="Geml J."/>
            <person name="Haridas S."/>
            <person name="Hughes K."/>
            <person name="Justo A."/>
            <person name="Karasinski D."/>
            <person name="Kautmanova I."/>
            <person name="Kiss B."/>
            <person name="Kocsube S."/>
            <person name="Kotiranta H."/>
            <person name="LaButti K.M."/>
            <person name="Lechner B.E."/>
            <person name="Liimatainen K."/>
            <person name="Lipzen A."/>
            <person name="Lukacs Z."/>
            <person name="Mihaltcheva S."/>
            <person name="Morgado L.N."/>
            <person name="Niskanen T."/>
            <person name="Noordeloos M.E."/>
            <person name="Ohm R.A."/>
            <person name="Ortiz-Santana B."/>
            <person name="Ovrebo C."/>
            <person name="Racz N."/>
            <person name="Riley R."/>
            <person name="Savchenko A."/>
            <person name="Shiryaev A."/>
            <person name="Soop K."/>
            <person name="Spirin V."/>
            <person name="Szebenyi C."/>
            <person name="Tomsovsky M."/>
            <person name="Tulloss R.E."/>
            <person name="Uehling J."/>
            <person name="Grigoriev I.V."/>
            <person name="Vagvolgyi C."/>
            <person name="Papp T."/>
            <person name="Martin F.M."/>
            <person name="Miettinen O."/>
            <person name="Hibbett D.S."/>
            <person name="Nagy L.G."/>
        </authorList>
    </citation>
    <scope>NUCLEOTIDE SEQUENCE [LARGE SCALE GENOMIC DNA]</scope>
    <source>
        <strain evidence="2 3">CBS 962.96</strain>
    </source>
</reference>
<dbReference type="AlphaFoldDB" id="A0A4S8L2N5"/>
<evidence type="ECO:0000313" key="2">
    <source>
        <dbReference type="EMBL" id="THU82660.1"/>
    </source>
</evidence>
<dbReference type="EMBL" id="ML179716">
    <property type="protein sequence ID" value="THU82660.1"/>
    <property type="molecule type" value="Genomic_DNA"/>
</dbReference>
<proteinExistence type="predicted"/>
<evidence type="ECO:0000256" key="1">
    <source>
        <dbReference type="SAM" id="MobiDB-lite"/>
    </source>
</evidence>